<dbReference type="Pfam" id="PF02089">
    <property type="entry name" value="Palm_thioest"/>
    <property type="match status" value="1"/>
</dbReference>
<keyword evidence="2" id="KW-1185">Reference proteome</keyword>
<sequence>MIRFEEDAMIKPAETAWFWTQDSKGALVRLEDQLLYRQDWLGLQRLGNEGRLVFLVCPGQHVANEPFVVQIDQFTQLVSTHLHFDHLEPIISTTYREISGQLQHHIEITVHDTSLDTQPYDNIRQHSFQQSQSLEGMDIEILQAQISGAIQAHTEGNLPLAWDKVADKLSRPALEAYLAQLISTRCGINAGFPVQADQADSGCLMEKAVSLSSSIDDYIANNLSETFLTLDQTVLPDLLEHTARDLKQVLDYFNAVFLRHDERQLSLRVIPWNEHTNHANIADTANIDIQTFSSKLLQLASRSLSSDDHPIEFFFNYANLARV</sequence>
<proteinExistence type="predicted"/>
<evidence type="ECO:0000313" key="1">
    <source>
        <dbReference type="EMBL" id="KAL0091689.1"/>
    </source>
</evidence>
<evidence type="ECO:0000313" key="2">
    <source>
        <dbReference type="Proteomes" id="UP001448207"/>
    </source>
</evidence>
<dbReference type="Proteomes" id="UP001448207">
    <property type="component" value="Unassembled WGS sequence"/>
</dbReference>
<dbReference type="Gene3D" id="3.40.50.1820">
    <property type="entry name" value="alpha/beta hydrolase"/>
    <property type="match status" value="1"/>
</dbReference>
<protein>
    <submittedName>
        <fullName evidence="1">Uncharacterized protein</fullName>
    </submittedName>
</protein>
<comment type="caution">
    <text evidence="1">The sequence shown here is derived from an EMBL/GenBank/DDBJ whole genome shotgun (WGS) entry which is preliminary data.</text>
</comment>
<organism evidence="1 2">
    <name type="scientific">Phycomyces blakesleeanus</name>
    <dbReference type="NCBI Taxonomy" id="4837"/>
    <lineage>
        <taxon>Eukaryota</taxon>
        <taxon>Fungi</taxon>
        <taxon>Fungi incertae sedis</taxon>
        <taxon>Mucoromycota</taxon>
        <taxon>Mucoromycotina</taxon>
        <taxon>Mucoromycetes</taxon>
        <taxon>Mucorales</taxon>
        <taxon>Phycomycetaceae</taxon>
        <taxon>Phycomyces</taxon>
    </lineage>
</organism>
<accession>A0ABR3BA80</accession>
<dbReference type="SUPFAM" id="SSF53474">
    <property type="entry name" value="alpha/beta-Hydrolases"/>
    <property type="match status" value="1"/>
</dbReference>
<name>A0ABR3BA80_PHYBL</name>
<reference evidence="1 2" key="1">
    <citation type="submission" date="2024-04" db="EMBL/GenBank/DDBJ databases">
        <title>Symmetric and asymmetric DNA N6-adenine methylation regulates different biological responses in Mucorales.</title>
        <authorList>
            <consortium name="Lawrence Berkeley National Laboratory"/>
            <person name="Lax C."/>
            <person name="Mondo S.J."/>
            <person name="Osorio-Concepcion M."/>
            <person name="Muszewska A."/>
            <person name="Corrochano-Luque M."/>
            <person name="Gutierrez G."/>
            <person name="Riley R."/>
            <person name="Lipzen A."/>
            <person name="Guo J."/>
            <person name="Hundley H."/>
            <person name="Amirebrahimi M."/>
            <person name="Ng V."/>
            <person name="Lorenzo-Gutierrez D."/>
            <person name="Binder U."/>
            <person name="Yang J."/>
            <person name="Song Y."/>
            <person name="Canovas D."/>
            <person name="Navarro E."/>
            <person name="Freitag M."/>
            <person name="Gabaldon T."/>
            <person name="Grigoriev I.V."/>
            <person name="Corrochano L.M."/>
            <person name="Nicolas F.E."/>
            <person name="Garre V."/>
        </authorList>
    </citation>
    <scope>NUCLEOTIDE SEQUENCE [LARGE SCALE GENOMIC DNA]</scope>
    <source>
        <strain evidence="1 2">L51</strain>
    </source>
</reference>
<gene>
    <name evidence="1" type="ORF">J3Q64DRAFT_1635010</name>
</gene>
<dbReference type="EMBL" id="JBCLYO010000003">
    <property type="protein sequence ID" value="KAL0091689.1"/>
    <property type="molecule type" value="Genomic_DNA"/>
</dbReference>
<dbReference type="InterPro" id="IPR029058">
    <property type="entry name" value="AB_hydrolase_fold"/>
</dbReference>